<dbReference type="InterPro" id="IPR050270">
    <property type="entry name" value="DegV_domain_contain"/>
</dbReference>
<name>A0A410QFR7_9FIRM</name>
<dbReference type="NCBIfam" id="TIGR00762">
    <property type="entry name" value="DegV"/>
    <property type="match status" value="1"/>
</dbReference>
<dbReference type="OrthoDB" id="9780216at2"/>
<dbReference type="EMBL" id="CP035282">
    <property type="protein sequence ID" value="QAT62857.1"/>
    <property type="molecule type" value="Genomic_DNA"/>
</dbReference>
<dbReference type="KEGG" id="spoa:EQM13_15410"/>
<dbReference type="PANTHER" id="PTHR33434:SF2">
    <property type="entry name" value="FATTY ACID-BINDING PROTEIN TM_1468"/>
    <property type="match status" value="1"/>
</dbReference>
<gene>
    <name evidence="2" type="ORF">EQM13_15410</name>
</gene>
<organism evidence="2 3">
    <name type="scientific">Acidilutibacter cellobiosedens</name>
    <dbReference type="NCBI Taxonomy" id="2507161"/>
    <lineage>
        <taxon>Bacteria</taxon>
        <taxon>Bacillati</taxon>
        <taxon>Bacillota</taxon>
        <taxon>Tissierellia</taxon>
        <taxon>Tissierellales</taxon>
        <taxon>Acidilutibacteraceae</taxon>
        <taxon>Acidilutibacter</taxon>
    </lineage>
</organism>
<evidence type="ECO:0000313" key="3">
    <source>
        <dbReference type="Proteomes" id="UP000287969"/>
    </source>
</evidence>
<dbReference type="PANTHER" id="PTHR33434">
    <property type="entry name" value="DEGV DOMAIN-CONTAINING PROTEIN DR_1986-RELATED"/>
    <property type="match status" value="1"/>
</dbReference>
<dbReference type="Proteomes" id="UP000287969">
    <property type="component" value="Chromosome"/>
</dbReference>
<dbReference type="AlphaFoldDB" id="A0A410QFR7"/>
<evidence type="ECO:0000256" key="1">
    <source>
        <dbReference type="ARBA" id="ARBA00023121"/>
    </source>
</evidence>
<protein>
    <submittedName>
        <fullName evidence="2">DegV family protein</fullName>
    </submittedName>
</protein>
<dbReference type="Gene3D" id="3.30.1180.10">
    <property type="match status" value="1"/>
</dbReference>
<reference evidence="3" key="1">
    <citation type="submission" date="2019-01" db="EMBL/GenBank/DDBJ databases">
        <title>Draft genomes of a novel of Sporanaerobacter strains.</title>
        <authorList>
            <person name="Ma S."/>
        </authorList>
    </citation>
    <scope>NUCLEOTIDE SEQUENCE [LARGE SCALE GENOMIC DNA]</scope>
    <source>
        <strain evidence="3">NJN-17</strain>
    </source>
</reference>
<dbReference type="GO" id="GO:0008289">
    <property type="term" value="F:lipid binding"/>
    <property type="evidence" value="ECO:0007669"/>
    <property type="project" value="UniProtKB-KW"/>
</dbReference>
<proteinExistence type="predicted"/>
<keyword evidence="1" id="KW-0446">Lipid-binding</keyword>
<keyword evidence="3" id="KW-1185">Reference proteome</keyword>
<accession>A0A410QFR7</accession>
<dbReference type="SUPFAM" id="SSF82549">
    <property type="entry name" value="DAK1/DegV-like"/>
    <property type="match status" value="1"/>
</dbReference>
<dbReference type="Pfam" id="PF02645">
    <property type="entry name" value="DegV"/>
    <property type="match status" value="1"/>
</dbReference>
<dbReference type="Gene3D" id="3.40.50.10170">
    <property type="match status" value="1"/>
</dbReference>
<evidence type="ECO:0000313" key="2">
    <source>
        <dbReference type="EMBL" id="QAT62857.1"/>
    </source>
</evidence>
<sequence length="286" mass="31570">MSEAIVITSDSACDLSADIVDKYNVKIIPLHVSIGDKDYKDCVNLMPDDIYGIYDKTGLLPKTSATNVLEYVEFFKQFTAKGCSVIHISLSSQVSCVYQNATLAASELSNVYVLDSLNLSTGIGLLVIKACEMRDRGLTAPDIVKNLEKLIPCVNTSFVVDSLEFLHKGGRCSSITVVGANILHIKPCIEVLEGNMRLVKKYRGKLKNAIYNYVQERLKTTTDIDYSRIFITHSGVDGDIIEMVKNIIKENFIFKEILVTRAGCAVTSHCGPNTLGILFVKDIKDN</sequence>
<dbReference type="RefSeq" id="WP_128753136.1">
    <property type="nucleotide sequence ID" value="NZ_CP035282.1"/>
</dbReference>
<dbReference type="InterPro" id="IPR003797">
    <property type="entry name" value="DegV"/>
</dbReference>
<dbReference type="PROSITE" id="PS51482">
    <property type="entry name" value="DEGV"/>
    <property type="match status" value="1"/>
</dbReference>
<dbReference type="InterPro" id="IPR043168">
    <property type="entry name" value="DegV_C"/>
</dbReference>